<accession>A0A4Y2VYQ3</accession>
<evidence type="ECO:0000313" key="1">
    <source>
        <dbReference type="EMBL" id="GBO29458.1"/>
    </source>
</evidence>
<name>A0A4Y2VYQ3_ARAVE</name>
<dbReference type="Proteomes" id="UP000499080">
    <property type="component" value="Unassembled WGS sequence"/>
</dbReference>
<evidence type="ECO:0000313" key="2">
    <source>
        <dbReference type="Proteomes" id="UP000499080"/>
    </source>
</evidence>
<keyword evidence="2" id="KW-1185">Reference proteome</keyword>
<proteinExistence type="predicted"/>
<dbReference type="EMBL" id="BGPR01052625">
    <property type="protein sequence ID" value="GBO29458.1"/>
    <property type="molecule type" value="Genomic_DNA"/>
</dbReference>
<gene>
    <name evidence="1" type="ORF">AVEN_16334_1</name>
</gene>
<reference evidence="1 2" key="1">
    <citation type="journal article" date="2019" name="Sci. Rep.">
        <title>Orb-weaving spider Araneus ventricosus genome elucidates the spidroin gene catalogue.</title>
        <authorList>
            <person name="Kono N."/>
            <person name="Nakamura H."/>
            <person name="Ohtoshi R."/>
            <person name="Moran D.A.P."/>
            <person name="Shinohara A."/>
            <person name="Yoshida Y."/>
            <person name="Fujiwara M."/>
            <person name="Mori M."/>
            <person name="Tomita M."/>
            <person name="Arakawa K."/>
        </authorList>
    </citation>
    <scope>NUCLEOTIDE SEQUENCE [LARGE SCALE GENOMIC DNA]</scope>
</reference>
<protein>
    <submittedName>
        <fullName evidence="1">Uncharacterized protein</fullName>
    </submittedName>
</protein>
<feature type="non-terminal residue" evidence="1">
    <location>
        <position position="1"/>
    </location>
</feature>
<comment type="caution">
    <text evidence="1">The sequence shown here is derived from an EMBL/GenBank/DDBJ whole genome shotgun (WGS) entry which is preliminary data.</text>
</comment>
<dbReference type="AlphaFoldDB" id="A0A4Y2VYQ3"/>
<organism evidence="1 2">
    <name type="scientific">Araneus ventricosus</name>
    <name type="common">Orbweaver spider</name>
    <name type="synonym">Epeira ventricosa</name>
    <dbReference type="NCBI Taxonomy" id="182803"/>
    <lineage>
        <taxon>Eukaryota</taxon>
        <taxon>Metazoa</taxon>
        <taxon>Ecdysozoa</taxon>
        <taxon>Arthropoda</taxon>
        <taxon>Chelicerata</taxon>
        <taxon>Arachnida</taxon>
        <taxon>Araneae</taxon>
        <taxon>Araneomorphae</taxon>
        <taxon>Entelegynae</taxon>
        <taxon>Araneoidea</taxon>
        <taxon>Araneidae</taxon>
        <taxon>Araneus</taxon>
    </lineage>
</organism>
<sequence>KDMEKILDGHLFAIFMGTNSIKSRGKHPEGPKLARAVGLLEEQLQKTPTTR</sequence>